<protein>
    <submittedName>
        <fullName evidence="9">Aromatic hydrocarbon degradation protein</fullName>
    </submittedName>
</protein>
<organism evidence="9 10">
    <name type="scientific">Pseudomonas putida S12</name>
    <dbReference type="NCBI Taxonomy" id="1215087"/>
    <lineage>
        <taxon>Bacteria</taxon>
        <taxon>Pseudomonadati</taxon>
        <taxon>Pseudomonadota</taxon>
        <taxon>Gammaproteobacteria</taxon>
        <taxon>Pseudomonadales</taxon>
        <taxon>Pseudomonadaceae</taxon>
        <taxon>Pseudomonas</taxon>
    </lineage>
</organism>
<evidence type="ECO:0000256" key="6">
    <source>
        <dbReference type="ARBA" id="ARBA00023136"/>
    </source>
</evidence>
<evidence type="ECO:0000256" key="4">
    <source>
        <dbReference type="ARBA" id="ARBA00022692"/>
    </source>
</evidence>
<evidence type="ECO:0000256" key="7">
    <source>
        <dbReference type="ARBA" id="ARBA00023237"/>
    </source>
</evidence>
<keyword evidence="6" id="KW-0472">Membrane</keyword>
<dbReference type="EMBL" id="CP009975">
    <property type="protein sequence ID" value="AJA17381.1"/>
    <property type="molecule type" value="Genomic_DNA"/>
</dbReference>
<keyword evidence="5 8" id="KW-0732">Signal</keyword>
<proteinExistence type="inferred from homology"/>
<dbReference type="AlphaFoldDB" id="A0AA34S184"/>
<reference evidence="9 10" key="1">
    <citation type="submission" date="2014-11" db="EMBL/GenBank/DDBJ databases">
        <title>Complete genome sequence of Pseudomonas putida S12 including megaplasmid pTTS12.</title>
        <authorList>
            <person name="Kuepper J."/>
            <person name="Ruijssenaars H.J."/>
            <person name="Blank L.M."/>
            <person name="de Winde J.H."/>
            <person name="Wierckx N."/>
        </authorList>
    </citation>
    <scope>NUCLEOTIDE SEQUENCE [LARGE SCALE GENOMIC DNA]</scope>
    <source>
        <strain evidence="9 10">S12</strain>
        <plasmid evidence="9 10">pTTS12</plasmid>
    </source>
</reference>
<dbReference type="GO" id="GO:0044384">
    <property type="term" value="C:host outer membrane"/>
    <property type="evidence" value="ECO:0007669"/>
    <property type="project" value="InterPro"/>
</dbReference>
<dbReference type="PROSITE" id="PS00695">
    <property type="entry name" value="ENT_VIR_OMP_2"/>
    <property type="match status" value="1"/>
</dbReference>
<evidence type="ECO:0000256" key="1">
    <source>
        <dbReference type="ARBA" id="ARBA00004571"/>
    </source>
</evidence>
<sequence length="381" mass="40933">MRAALPLALLIAGQAQANNGVMLPGYGAKAVGMGGVSIALPQDAAASANNPAGMALVGNRVDFDVTFIRAPIETEVGPGRYKDTADIAVPTGGFSRVINEDFSWGISMFAQGVLLNYKEPVFGSRDMKSDFQQTVLAPTLTWRVAPGHYLGFSPRLAHQRLEIAGLEGLGFATPGSDKAYGAGFALGYLGELNDRLSVGLAYSSPIWFQKLDRYRDLIPEGRLNMPQVAGAGLAYRLTPAITLAADYQWINWSGEKTYGNRLTEGGPFGDSDGPGFGWRDQRIVRFGAAWELDRHWTLRAGASLASELIPKSEATFATLAPLMQRDHYMVGATYGFDGGLELTGSYMKARSASVHGEDASAGVNVRAEVDYVFNLGIGYRF</sequence>
<comment type="subcellular location">
    <subcellularLocation>
        <location evidence="1">Cell outer membrane</location>
        <topology evidence="1">Multi-pass membrane protein</topology>
    </subcellularLocation>
</comment>
<gene>
    <name evidence="9" type="ORF">RPPX_27695</name>
</gene>
<keyword evidence="3" id="KW-1134">Transmembrane beta strand</keyword>
<dbReference type="GO" id="GO:0009279">
    <property type="term" value="C:cell outer membrane"/>
    <property type="evidence" value="ECO:0007669"/>
    <property type="project" value="UniProtKB-SubCell"/>
</dbReference>
<evidence type="ECO:0000256" key="5">
    <source>
        <dbReference type="ARBA" id="ARBA00022729"/>
    </source>
</evidence>
<keyword evidence="7" id="KW-0998">Cell outer membrane</keyword>
<evidence type="ECO:0000256" key="3">
    <source>
        <dbReference type="ARBA" id="ARBA00022452"/>
    </source>
</evidence>
<name>A0AA34S184_PSEPU</name>
<comment type="similarity">
    <text evidence="2">Belongs to the OmpP1/FadL family.</text>
</comment>
<evidence type="ECO:0000256" key="8">
    <source>
        <dbReference type="SAM" id="SignalP"/>
    </source>
</evidence>
<dbReference type="InterPro" id="IPR005017">
    <property type="entry name" value="OMPP1/FadL/TodX"/>
</dbReference>
<dbReference type="InterPro" id="IPR000758">
    <property type="entry name" value="Enterovir_OMP"/>
</dbReference>
<evidence type="ECO:0000256" key="2">
    <source>
        <dbReference type="ARBA" id="ARBA00008163"/>
    </source>
</evidence>
<keyword evidence="4" id="KW-0812">Transmembrane</keyword>
<geneLocation type="plasmid" evidence="9 10">
    <name>pTTS12</name>
</geneLocation>
<reference evidence="9 10" key="2">
    <citation type="submission" date="2014-11" db="EMBL/GenBank/DDBJ databases">
        <title>Draft genome sequence of the solvent-tolerant Pseudomonas putida S12 including megaplasmid pTTS12.</title>
        <authorList>
            <person name="Wierckx N."/>
            <person name="Nijkamp J."/>
            <person name="Ballerstedt H."/>
            <person name="Siezen R.J."/>
            <person name="Wels M."/>
            <person name="de Ridder D."/>
            <person name="de Winde J.H."/>
            <person name="Ruijssenaars H.J."/>
        </authorList>
    </citation>
    <scope>NUCLEOTIDE SEQUENCE [LARGE SCALE GENOMIC DNA]</scope>
    <source>
        <strain evidence="9 10">S12</strain>
        <plasmid evidence="9 10">pTTS12</plasmid>
    </source>
</reference>
<feature type="chain" id="PRO_5041204019" evidence="8">
    <location>
        <begin position="18"/>
        <end position="381"/>
    </location>
</feature>
<keyword evidence="9" id="KW-0614">Plasmid</keyword>
<dbReference type="PANTHER" id="PTHR35093:SF8">
    <property type="entry name" value="OUTER MEMBRANE PROTEIN NMB0088-RELATED"/>
    <property type="match status" value="1"/>
</dbReference>
<dbReference type="GO" id="GO:0015483">
    <property type="term" value="F:long-chain fatty acid transporting porin activity"/>
    <property type="evidence" value="ECO:0007669"/>
    <property type="project" value="TreeGrafter"/>
</dbReference>
<accession>A0AA34S184</accession>
<feature type="signal peptide" evidence="8">
    <location>
        <begin position="1"/>
        <end position="17"/>
    </location>
</feature>
<evidence type="ECO:0000313" key="9">
    <source>
        <dbReference type="EMBL" id="AJA17381.1"/>
    </source>
</evidence>
<dbReference type="Pfam" id="PF03349">
    <property type="entry name" value="Toluene_X"/>
    <property type="match status" value="1"/>
</dbReference>
<dbReference type="Proteomes" id="UP000017753">
    <property type="component" value="Plasmid pTTS12"/>
</dbReference>
<dbReference type="Gene3D" id="2.40.160.60">
    <property type="entry name" value="Outer membrane protein transport protein (OMPP1/FadL/TodX)"/>
    <property type="match status" value="1"/>
</dbReference>
<dbReference type="PANTHER" id="PTHR35093">
    <property type="entry name" value="OUTER MEMBRANE PROTEIN NMB0088-RELATED"/>
    <property type="match status" value="1"/>
</dbReference>
<dbReference type="SUPFAM" id="SSF56935">
    <property type="entry name" value="Porins"/>
    <property type="match status" value="1"/>
</dbReference>
<evidence type="ECO:0000313" key="10">
    <source>
        <dbReference type="Proteomes" id="UP000017753"/>
    </source>
</evidence>